<name>A0A841FPL3_9ACTN</name>
<sequence>MRRFASRVGVVEVYDTEPTPSALAEMVRETGHLGRRFRPAFLWAFGRALPYVAVWASDGEVPDLTPRRPGTEDDLAGLWLAEIRTHACGACGARFRGVNPDGALAFRSRRGSPAHRRVDACPACESRSARLGFLVLLGPA</sequence>
<evidence type="ECO:0000313" key="1">
    <source>
        <dbReference type="EMBL" id="MBB6035738.1"/>
    </source>
</evidence>
<gene>
    <name evidence="1" type="ORF">HNR73_003602</name>
</gene>
<accession>A0A841FPL3</accession>
<organism evidence="1 2">
    <name type="scientific">Phytomonospora endophytica</name>
    <dbReference type="NCBI Taxonomy" id="714109"/>
    <lineage>
        <taxon>Bacteria</taxon>
        <taxon>Bacillati</taxon>
        <taxon>Actinomycetota</taxon>
        <taxon>Actinomycetes</taxon>
        <taxon>Micromonosporales</taxon>
        <taxon>Micromonosporaceae</taxon>
        <taxon>Phytomonospora</taxon>
    </lineage>
</organism>
<dbReference type="RefSeq" id="WP_184788589.1">
    <property type="nucleotide sequence ID" value="NZ_BONT01000075.1"/>
</dbReference>
<comment type="caution">
    <text evidence="1">The sequence shown here is derived from an EMBL/GenBank/DDBJ whole genome shotgun (WGS) entry which is preliminary data.</text>
</comment>
<dbReference type="EMBL" id="JACHGT010000007">
    <property type="protein sequence ID" value="MBB6035738.1"/>
    <property type="molecule type" value="Genomic_DNA"/>
</dbReference>
<keyword evidence="2" id="KW-1185">Reference proteome</keyword>
<evidence type="ECO:0000313" key="2">
    <source>
        <dbReference type="Proteomes" id="UP000548476"/>
    </source>
</evidence>
<dbReference type="Proteomes" id="UP000548476">
    <property type="component" value="Unassembled WGS sequence"/>
</dbReference>
<dbReference type="AlphaFoldDB" id="A0A841FPL3"/>
<proteinExistence type="predicted"/>
<reference evidence="1 2" key="1">
    <citation type="submission" date="2020-08" db="EMBL/GenBank/DDBJ databases">
        <title>Genomic Encyclopedia of Type Strains, Phase IV (KMG-IV): sequencing the most valuable type-strain genomes for metagenomic binning, comparative biology and taxonomic classification.</title>
        <authorList>
            <person name="Goeker M."/>
        </authorList>
    </citation>
    <scope>NUCLEOTIDE SEQUENCE [LARGE SCALE GENOMIC DNA]</scope>
    <source>
        <strain evidence="1 2">YIM 65646</strain>
    </source>
</reference>
<protein>
    <submittedName>
        <fullName evidence="1">Uncharacterized protein</fullName>
    </submittedName>
</protein>